<dbReference type="STRING" id="36022.A0A1V2L320"/>
<dbReference type="Gene3D" id="2.40.390.10">
    <property type="entry name" value="CV3147-like"/>
    <property type="match status" value="1"/>
</dbReference>
<dbReference type="Gene3D" id="3.40.1610.10">
    <property type="entry name" value="CV3147-like domain"/>
    <property type="match status" value="1"/>
</dbReference>
<dbReference type="Pfam" id="PF01968">
    <property type="entry name" value="Hydantoinase_A"/>
    <property type="match status" value="1"/>
</dbReference>
<evidence type="ECO:0000313" key="5">
    <source>
        <dbReference type="EMBL" id="ONH65451.1"/>
    </source>
</evidence>
<name>A0A1V2L320_CYBFA</name>
<keyword evidence="6" id="KW-1185">Reference proteome</keyword>
<dbReference type="Pfam" id="PF06032">
    <property type="entry name" value="S-Me-THD_N"/>
    <property type="match status" value="1"/>
</dbReference>
<evidence type="ECO:0000313" key="6">
    <source>
        <dbReference type="Proteomes" id="UP000189513"/>
    </source>
</evidence>
<proteinExistence type="predicted"/>
<dbReference type="InterPro" id="IPR027479">
    <property type="entry name" value="S-Me-THD_N_sf"/>
</dbReference>
<feature type="domain" description="Hydantoinase/oxoprolinase N-terminal" evidence="2">
    <location>
        <begin position="5"/>
        <end position="182"/>
    </location>
</feature>
<dbReference type="PANTHER" id="PTHR11365">
    <property type="entry name" value="5-OXOPROLINASE RELATED"/>
    <property type="match status" value="1"/>
</dbReference>
<dbReference type="InterPro" id="IPR048350">
    <property type="entry name" value="S-Me-THD-like_C"/>
</dbReference>
<dbReference type="VEuPathDB" id="FungiDB:BON22_4676"/>
<dbReference type="InterPro" id="IPR045079">
    <property type="entry name" value="Oxoprolinase-like"/>
</dbReference>
<dbReference type="EMBL" id="MPUK01000011">
    <property type="protein sequence ID" value="ONH65451.1"/>
    <property type="molecule type" value="Genomic_DNA"/>
</dbReference>
<dbReference type="SUPFAM" id="SSF160991">
    <property type="entry name" value="CV3147-like"/>
    <property type="match status" value="1"/>
</dbReference>
<dbReference type="Pfam" id="PF05378">
    <property type="entry name" value="Hydant_A_N"/>
    <property type="match status" value="1"/>
</dbReference>
<dbReference type="InterPro" id="IPR002821">
    <property type="entry name" value="Hydantoinase_A"/>
</dbReference>
<dbReference type="SUPFAM" id="SSF53067">
    <property type="entry name" value="Actin-like ATPase domain"/>
    <property type="match status" value="2"/>
</dbReference>
<comment type="caution">
    <text evidence="5">The sequence shown here is derived from an EMBL/GenBank/DDBJ whole genome shotgun (WGS) entry which is preliminary data.</text>
</comment>
<dbReference type="AlphaFoldDB" id="A0A1V2L320"/>
<gene>
    <name evidence="5" type="ORF">BON22_4676</name>
</gene>
<evidence type="ECO:0000259" key="2">
    <source>
        <dbReference type="Pfam" id="PF05378"/>
    </source>
</evidence>
<dbReference type="OMA" id="IDMMKTS"/>
<dbReference type="PANTHER" id="PTHR11365:SF10">
    <property type="entry name" value="HYDANTOINASE_OXOPROLINASE"/>
    <property type="match status" value="1"/>
</dbReference>
<feature type="domain" description="S-Me-THD N-terminal" evidence="3">
    <location>
        <begin position="581"/>
        <end position="743"/>
    </location>
</feature>
<dbReference type="InterPro" id="IPR043129">
    <property type="entry name" value="ATPase_NBD"/>
</dbReference>
<organism evidence="5 6">
    <name type="scientific">Cyberlindnera fabianii</name>
    <name type="common">Yeast</name>
    <name type="synonym">Hansenula fabianii</name>
    <dbReference type="NCBI Taxonomy" id="36022"/>
    <lineage>
        <taxon>Eukaryota</taxon>
        <taxon>Fungi</taxon>
        <taxon>Dikarya</taxon>
        <taxon>Ascomycota</taxon>
        <taxon>Saccharomycotina</taxon>
        <taxon>Saccharomycetes</taxon>
        <taxon>Phaffomycetales</taxon>
        <taxon>Phaffomycetaceae</taxon>
        <taxon>Cyberlindnera</taxon>
    </lineage>
</organism>
<accession>A0A1V2L320</accession>
<protein>
    <submittedName>
        <fullName evidence="5">Hydantoin utilization protein A</fullName>
    </submittedName>
</protein>
<reference evidence="6" key="1">
    <citation type="journal article" date="2017" name="Genome Announc.">
        <title>Genome sequences of Cyberlindnera fabianii 65, Pichia kudriavzevii 129, and Saccharomyces cerevisiae 131 isolated from fermented masau fruits in Zimbabwe.</title>
        <authorList>
            <person name="van Rijswijck I.M.H."/>
            <person name="Derks M.F.L."/>
            <person name="Abee T."/>
            <person name="de Ridder D."/>
            <person name="Smid E.J."/>
        </authorList>
    </citation>
    <scope>NUCLEOTIDE SEQUENCE [LARGE SCALE GENOMIC DNA]</scope>
    <source>
        <strain evidence="6">65</strain>
    </source>
</reference>
<dbReference type="Pfam" id="PF20906">
    <property type="entry name" value="S-Me-THD_C"/>
    <property type="match status" value="1"/>
</dbReference>
<evidence type="ECO:0000259" key="1">
    <source>
        <dbReference type="Pfam" id="PF01968"/>
    </source>
</evidence>
<dbReference type="InterPro" id="IPR024071">
    <property type="entry name" value="S-Me-THD_C_sf"/>
</dbReference>
<dbReference type="GO" id="GO:0016787">
    <property type="term" value="F:hydrolase activity"/>
    <property type="evidence" value="ECO:0007669"/>
    <property type="project" value="InterPro"/>
</dbReference>
<dbReference type="Proteomes" id="UP000189513">
    <property type="component" value="Unassembled WGS sequence"/>
</dbReference>
<sequence length="960" mass="104230">MAILIGVDVGGTNTDSVLVDPHKVSEANKGILAWNKLVTTKDVSEGIESGITRLLKDSNVKKEHITSVTIGTTHFINAVIEQDAARLAKVAVLRLCGPYTEIIPPFIDFPPGLKSIMNGHVAYLQGGFHVDGNEIRSIDQDQLLKNIEIIKSKNIKTVAITGIFSSLKPDQELFVKDFILKHIPDARVVMSHQVSGVGYIERENATILNASIMPFAEKIIMSFINAVENKLGLKCPVFLTQNDGTVLSAYESLKLPIRTFSSGTTNSMRGASFLGNVIGKTAIVIDVGGTTADVGLLLPSGFPRQSSSYCVVGGVRMNFSMPHVESIGLGGGSLVREGNDGEILVGPESVGAEILERSLIFGGNECTASDVAVAADSSLQMGTRVDMPEEFIKKFQARVKVMLENVVDRMKTNPEEIPVLAVGGGSFIVPPNLQGASQVIRPEFYSVANAIGAALGKISSEVNCIKKTTDKDAVLEELKKEAIQKALEKGAIESTIEIVFFSCEPVPYVDGTYIFFVKTIADVDYDNIKFDAEDHPPITILENPVTKDSKVQDYVKLDDIDYENYKPFINEKRQWIISEVDLELLRIGTYILGCGGGGNPYPYFLCARNLLNQGDELVVIDVKDVPKYSTDSIGSYCSAGSPTVSNEQLKGPGLLEASAMMTKFTGRKPELVFPIEIGGGNGIGIFRVSATSKLNLPVVDCDLMGRAYPAHFQTIPVAYTKPNESYYSPTVMSNGNGNTLILSQSKDDFLIEKVLRASLAEIGCTVDVMNPLMTAEEVATRTIHGSLSLSWRIGRAVRIARQKSQVYKMPEIILESVNNTGKLLFKGKIIGVERKLFKGHSWGEVTIESSDKKHMKIPFKNENIYASIDGDVVCSVPDLISVVDADLGEAVGTQDYRYGLMVFVLAIAPSSKWTETERALSIGGPKGFGLQELEYKPISEYSAPVSVIDQYGPEFAPTGV</sequence>
<evidence type="ECO:0000259" key="4">
    <source>
        <dbReference type="Pfam" id="PF20906"/>
    </source>
</evidence>
<feature type="domain" description="S-Me-THD-like C-terminal" evidence="4">
    <location>
        <begin position="747"/>
        <end position="938"/>
    </location>
</feature>
<dbReference type="InterPro" id="IPR010318">
    <property type="entry name" value="S-Me-THD_N"/>
</dbReference>
<evidence type="ECO:0000259" key="3">
    <source>
        <dbReference type="Pfam" id="PF06032"/>
    </source>
</evidence>
<feature type="domain" description="Hydantoinase A/oxoprolinase" evidence="1">
    <location>
        <begin position="202"/>
        <end position="374"/>
    </location>
</feature>
<dbReference type="InterPro" id="IPR008040">
    <property type="entry name" value="Hydant_A_N"/>
</dbReference>